<sequence>MDIPANESLPFYFATWGGLLQFHVHANQHTKESEQEKHHILNCNRFNVNKDGKRLSWSKKTEAILQSPLKIASSIQVKVSVIHCAEVSIDPYNLCRPIVVTAFNYISETGFNLHVYFPESDSFTQLCNFCWKETLCLDDIYVKLLDGPSIVLHFQKSLLIGLWDPQSKGFVTKQFSVTFTSPHSIKHSRKASNRQLLLLAVSSVDSHDTSVQDDSMTDLFEDSSAEVTGSDWLLLRASIEEIEAVNFFSLPHAYADVTVKILVPETNRNGNFRGGVILATRLAQLVFIKEDNHSRLCDLPFADVTILSAVTVGDNEKVILVGSERKGVCLVDFKTFKVQKHWLSSISVFCEDFLNLGWNQILLISEHLSVDEEKQNSFILTDLIHTWSSAEGDGNETADDGEGDACHKYLLNALQAVEIKLQNTSTLLQNLQLQSSRKNSVIQQSRTALQAISEQTGILPKREASLMCIISPNDQEELPKNLALEQTLYSISVKTNSFWQRIVGGKWIIGVKVENNGTRPVSDICVLLVYTNQSGRNQTCTSHVLYPSEALSLKTDVRTEGSLSLEQGQETWVTSVLQCPLFDDTPNIIYDIALIWKEWIQNDHKVQQSVEKRRCVHKSSLSFKDLNALTINATLDGIFAGKITKVDFLALDAIQECNRLIISSQHTALQGLPHLLCSEMGFAPVKMNEVDGLFCDKGQLAGMRIFNKSVNATSMKMDVYSWDKNQLIIFCHTLYNILPYDACVKAVDSGSSARVEARSHLIAHLQSELDMIKETMTSDSQQEASKPACSVSKELRLKDFVNLRENTDEAMRKFSSISGT</sequence>
<dbReference type="PANTHER" id="PTHR28450">
    <property type="entry name" value="FANCONI ANEMIA GROUP B PROTEIN"/>
    <property type="match status" value="1"/>
</dbReference>
<organism evidence="1 2">
    <name type="scientific">Holothuria leucospilota</name>
    <name type="common">Black long sea cucumber</name>
    <name type="synonym">Mertensiothuria leucospilota</name>
    <dbReference type="NCBI Taxonomy" id="206669"/>
    <lineage>
        <taxon>Eukaryota</taxon>
        <taxon>Metazoa</taxon>
        <taxon>Echinodermata</taxon>
        <taxon>Eleutherozoa</taxon>
        <taxon>Echinozoa</taxon>
        <taxon>Holothuroidea</taxon>
        <taxon>Aspidochirotacea</taxon>
        <taxon>Aspidochirotida</taxon>
        <taxon>Holothuriidae</taxon>
        <taxon>Holothuria</taxon>
    </lineage>
</organism>
<reference evidence="1" key="1">
    <citation type="submission" date="2021-10" db="EMBL/GenBank/DDBJ databases">
        <title>Tropical sea cucumber genome reveals ecological adaptation and Cuvierian tubules defense mechanism.</title>
        <authorList>
            <person name="Chen T."/>
        </authorList>
    </citation>
    <scope>NUCLEOTIDE SEQUENCE</scope>
    <source>
        <strain evidence="1">Nanhai2018</strain>
        <tissue evidence="1">Muscle</tissue>
    </source>
</reference>
<evidence type="ECO:0000313" key="1">
    <source>
        <dbReference type="EMBL" id="KAJ8028082.1"/>
    </source>
</evidence>
<dbReference type="AlphaFoldDB" id="A0A9Q1BK39"/>
<gene>
    <name evidence="1" type="ORF">HOLleu_30215</name>
</gene>
<comment type="caution">
    <text evidence="1">The sequence shown here is derived from an EMBL/GenBank/DDBJ whole genome shotgun (WGS) entry which is preliminary data.</text>
</comment>
<dbReference type="Proteomes" id="UP001152320">
    <property type="component" value="Chromosome 15"/>
</dbReference>
<evidence type="ECO:0000313" key="2">
    <source>
        <dbReference type="Proteomes" id="UP001152320"/>
    </source>
</evidence>
<name>A0A9Q1BK39_HOLLE</name>
<dbReference type="InterPro" id="IPR033333">
    <property type="entry name" value="FANCB"/>
</dbReference>
<protein>
    <submittedName>
        <fullName evidence="1">Fanconi anemia group B protein-like</fullName>
    </submittedName>
</protein>
<dbReference type="GO" id="GO:0043240">
    <property type="term" value="C:Fanconi anaemia nuclear complex"/>
    <property type="evidence" value="ECO:0007669"/>
    <property type="project" value="InterPro"/>
</dbReference>
<dbReference type="GO" id="GO:1990414">
    <property type="term" value="P:replication-born double-strand break repair via sister chromatid exchange"/>
    <property type="evidence" value="ECO:0007669"/>
    <property type="project" value="TreeGrafter"/>
</dbReference>
<dbReference type="GO" id="GO:1905168">
    <property type="term" value="P:positive regulation of double-strand break repair via homologous recombination"/>
    <property type="evidence" value="ECO:0007669"/>
    <property type="project" value="TreeGrafter"/>
</dbReference>
<dbReference type="GO" id="GO:0036297">
    <property type="term" value="P:interstrand cross-link repair"/>
    <property type="evidence" value="ECO:0007669"/>
    <property type="project" value="InterPro"/>
</dbReference>
<dbReference type="PANTHER" id="PTHR28450:SF1">
    <property type="entry name" value="FANCONI ANEMIA GROUP B PROTEIN"/>
    <property type="match status" value="1"/>
</dbReference>
<keyword evidence="2" id="KW-1185">Reference proteome</keyword>
<dbReference type="OrthoDB" id="1917888at2759"/>
<proteinExistence type="predicted"/>
<dbReference type="EMBL" id="JAIZAY010000015">
    <property type="protein sequence ID" value="KAJ8028082.1"/>
    <property type="molecule type" value="Genomic_DNA"/>
</dbReference>
<dbReference type="GO" id="GO:2000042">
    <property type="term" value="P:negative regulation of double-strand break repair via homologous recombination"/>
    <property type="evidence" value="ECO:0007669"/>
    <property type="project" value="TreeGrafter"/>
</dbReference>
<accession>A0A9Q1BK39</accession>